<dbReference type="AlphaFoldDB" id="A0A0K2V4C4"/>
<reference evidence="1" key="1">
    <citation type="submission" date="2014-05" db="EMBL/GenBank/DDBJ databases">
        <authorList>
            <person name="Chronopoulou M."/>
        </authorList>
    </citation>
    <scope>NUCLEOTIDE SEQUENCE</scope>
    <source>
        <tissue evidence="1">Whole organism</tissue>
    </source>
</reference>
<accession>A0A0K2V4C4</accession>
<organism evidence="1">
    <name type="scientific">Lepeophtheirus salmonis</name>
    <name type="common">Salmon louse</name>
    <name type="synonym">Caligus salmonis</name>
    <dbReference type="NCBI Taxonomy" id="72036"/>
    <lineage>
        <taxon>Eukaryota</taxon>
        <taxon>Metazoa</taxon>
        <taxon>Ecdysozoa</taxon>
        <taxon>Arthropoda</taxon>
        <taxon>Crustacea</taxon>
        <taxon>Multicrustacea</taxon>
        <taxon>Hexanauplia</taxon>
        <taxon>Copepoda</taxon>
        <taxon>Siphonostomatoida</taxon>
        <taxon>Caligidae</taxon>
        <taxon>Lepeophtheirus</taxon>
    </lineage>
</organism>
<protein>
    <submittedName>
        <fullName evidence="1">Uncharacterized protein</fullName>
    </submittedName>
</protein>
<proteinExistence type="predicted"/>
<name>A0A0K2V4C4_LEPSM</name>
<dbReference type="EMBL" id="HACA01027814">
    <property type="protein sequence ID" value="CDW45175.1"/>
    <property type="molecule type" value="Transcribed_RNA"/>
</dbReference>
<sequence length="79" mass="9361">MQWVGWYCQTPYCCRKLSQAIHQPNSISEEMFECCPLLYLSMLPKIEMEGWRTLHANRYDGIDVRVLFLESNLNTSSFH</sequence>
<evidence type="ECO:0000313" key="1">
    <source>
        <dbReference type="EMBL" id="CDW45175.1"/>
    </source>
</evidence>